<comment type="similarity">
    <text evidence="2 7">Belongs to the class-II pyridoxal-phosphate-dependent aminotransferase family.</text>
</comment>
<name>A0A448YF23_BRENA</name>
<dbReference type="EMBL" id="CAACVR010000001">
    <property type="protein sequence ID" value="VEU19511.1"/>
    <property type="molecule type" value="Genomic_DNA"/>
</dbReference>
<reference evidence="11 12" key="1">
    <citation type="submission" date="2018-12" db="EMBL/GenBank/DDBJ databases">
        <authorList>
            <person name="Tiukova I."/>
            <person name="Dainat J."/>
        </authorList>
    </citation>
    <scope>NUCLEOTIDE SEQUENCE [LARGE SCALE GENOMIC DNA]</scope>
</reference>
<dbReference type="PROSITE" id="PS00599">
    <property type="entry name" value="AA_TRANSFER_CLASS_2"/>
    <property type="match status" value="1"/>
</dbReference>
<evidence type="ECO:0000256" key="2">
    <source>
        <dbReference type="ARBA" id="ARBA00008392"/>
    </source>
</evidence>
<organism evidence="11 12">
    <name type="scientific">Brettanomyces naardenensis</name>
    <name type="common">Yeast</name>
    <dbReference type="NCBI Taxonomy" id="13370"/>
    <lineage>
        <taxon>Eukaryota</taxon>
        <taxon>Fungi</taxon>
        <taxon>Dikarya</taxon>
        <taxon>Ascomycota</taxon>
        <taxon>Saccharomycotina</taxon>
        <taxon>Pichiomycetes</taxon>
        <taxon>Pichiales</taxon>
        <taxon>Pichiaceae</taxon>
        <taxon>Brettanomyces</taxon>
    </lineage>
</organism>
<dbReference type="Gene3D" id="3.90.1150.10">
    <property type="entry name" value="Aspartate Aminotransferase, domain 1"/>
    <property type="match status" value="1"/>
</dbReference>
<dbReference type="InterPro" id="IPR004839">
    <property type="entry name" value="Aminotransferase_I/II_large"/>
</dbReference>
<feature type="transmembrane region" description="Helical" evidence="9">
    <location>
        <begin position="65"/>
        <end position="84"/>
    </location>
</feature>
<dbReference type="FunCoup" id="A0A448YF23">
    <property type="interactions" value="396"/>
</dbReference>
<dbReference type="GO" id="GO:0046512">
    <property type="term" value="P:sphingosine biosynthetic process"/>
    <property type="evidence" value="ECO:0007669"/>
    <property type="project" value="TreeGrafter"/>
</dbReference>
<feature type="region of interest" description="Disordered" evidence="8">
    <location>
        <begin position="1"/>
        <end position="26"/>
    </location>
</feature>
<keyword evidence="9" id="KW-0812">Transmembrane</keyword>
<evidence type="ECO:0000313" key="12">
    <source>
        <dbReference type="Proteomes" id="UP000290900"/>
    </source>
</evidence>
<keyword evidence="4" id="KW-0808">Transferase</keyword>
<dbReference type="GO" id="GO:0004758">
    <property type="term" value="F:serine C-palmitoyltransferase activity"/>
    <property type="evidence" value="ECO:0007669"/>
    <property type="project" value="UniProtKB-EC"/>
</dbReference>
<sequence>MSFNAGKFNPSEWSAHVPSAPTDDRPEEVKAEMEFGKLTSQKWLATAKYDAKKSFKAPIADDPPYFVVIMTYLNYLVLILIGHIRDYFGMFFTPQHFTAMLSKNGYPPWYASFESFYPRRLKARMDDCFARPIHGVPGRYTACFNRISHDYNKHFLYDGTSTECLNLSSYNYLGFAQSVGKCTDDSVAAVEERGTSAGGPTDVSGHADLLRNTEKILAKFVGKDDSLIFSMGYGTNAHFFTSVLNSKCLVISDSLNHSSARFGIRLSGAAVKVFPHNDMVALERILRESISQGQAKTHRPWKKILICSEGLYSMEGEYCDLPALVSLKEKYHASLFIDEAHSIGALGEHGRGICEYFGISASRVDIMMGTLTKSFGAAGGYIAADQWIIDRLRVDFSTNCYGEAPPPAVLQQINTSLRIIDGQLNGDEGKERLQRIAFNSRYLRLGLKRLGFIVYGNDDAPVIPMLVYTPAKMPAASRMFLKYGVAVVIVGYPATPLISSRIRFCVSAALTKEDIDRILAISNIVGDKMCLKFGSGMAGGEKHPGDWKKGIHPRWSLEEVLAKTPEDCRKEMY</sequence>
<evidence type="ECO:0000256" key="4">
    <source>
        <dbReference type="ARBA" id="ARBA00022679"/>
    </source>
</evidence>
<dbReference type="InterPro" id="IPR015422">
    <property type="entry name" value="PyrdxlP-dep_Trfase_small"/>
</dbReference>
<evidence type="ECO:0000256" key="8">
    <source>
        <dbReference type="SAM" id="MobiDB-lite"/>
    </source>
</evidence>
<comment type="catalytic activity">
    <reaction evidence="6">
        <text>L-serine + hexadecanoyl-CoA + H(+) = 3-oxosphinganine + CO2 + CoA</text>
        <dbReference type="Rhea" id="RHEA:14761"/>
        <dbReference type="ChEBI" id="CHEBI:15378"/>
        <dbReference type="ChEBI" id="CHEBI:16526"/>
        <dbReference type="ChEBI" id="CHEBI:33384"/>
        <dbReference type="ChEBI" id="CHEBI:57287"/>
        <dbReference type="ChEBI" id="CHEBI:57379"/>
        <dbReference type="ChEBI" id="CHEBI:58299"/>
        <dbReference type="EC" id="2.3.1.50"/>
    </reaction>
</comment>
<feature type="domain" description="Aminotransferase class I/classII large" evidence="10">
    <location>
        <begin position="163"/>
        <end position="519"/>
    </location>
</feature>
<accession>A0A448YF23</accession>
<dbReference type="SUPFAM" id="SSF53383">
    <property type="entry name" value="PLP-dependent transferases"/>
    <property type="match status" value="1"/>
</dbReference>
<dbReference type="OrthoDB" id="65434at2759"/>
<dbReference type="GO" id="GO:0016020">
    <property type="term" value="C:membrane"/>
    <property type="evidence" value="ECO:0007669"/>
    <property type="project" value="GOC"/>
</dbReference>
<dbReference type="Gene3D" id="3.40.640.10">
    <property type="entry name" value="Type I PLP-dependent aspartate aminotransferase-like (Major domain)"/>
    <property type="match status" value="1"/>
</dbReference>
<evidence type="ECO:0000256" key="5">
    <source>
        <dbReference type="ARBA" id="ARBA00022898"/>
    </source>
</evidence>
<dbReference type="GO" id="GO:0017059">
    <property type="term" value="C:serine palmitoyltransferase complex"/>
    <property type="evidence" value="ECO:0007669"/>
    <property type="project" value="TreeGrafter"/>
</dbReference>
<dbReference type="InterPro" id="IPR001917">
    <property type="entry name" value="Aminotrans_II_pyridoxalP_BS"/>
</dbReference>
<keyword evidence="5 7" id="KW-0663">Pyridoxal phosphate</keyword>
<dbReference type="Pfam" id="PF00155">
    <property type="entry name" value="Aminotran_1_2"/>
    <property type="match status" value="1"/>
</dbReference>
<protein>
    <recommendedName>
        <fullName evidence="3">serine C-palmitoyltransferase</fullName>
        <ecNumber evidence="3">2.3.1.50</ecNumber>
    </recommendedName>
</protein>
<dbReference type="EC" id="2.3.1.50" evidence="3"/>
<dbReference type="InterPro" id="IPR015421">
    <property type="entry name" value="PyrdxlP-dep_Trfase_major"/>
</dbReference>
<keyword evidence="9" id="KW-1133">Transmembrane helix</keyword>
<dbReference type="STRING" id="13370.A0A448YF23"/>
<evidence type="ECO:0000259" key="10">
    <source>
        <dbReference type="Pfam" id="PF00155"/>
    </source>
</evidence>
<keyword evidence="12" id="KW-1185">Reference proteome</keyword>
<evidence type="ECO:0000256" key="7">
    <source>
        <dbReference type="RuleBase" id="RU003693"/>
    </source>
</evidence>
<dbReference type="InParanoid" id="A0A448YF23"/>
<dbReference type="Proteomes" id="UP000290900">
    <property type="component" value="Unassembled WGS sequence"/>
</dbReference>
<gene>
    <name evidence="11" type="ORF">BRENAR_LOCUS248</name>
</gene>
<evidence type="ECO:0000313" key="11">
    <source>
        <dbReference type="EMBL" id="VEU19511.1"/>
    </source>
</evidence>
<comment type="cofactor">
    <cofactor evidence="1 7">
        <name>pyridoxal 5'-phosphate</name>
        <dbReference type="ChEBI" id="CHEBI:597326"/>
    </cofactor>
</comment>
<evidence type="ECO:0000256" key="3">
    <source>
        <dbReference type="ARBA" id="ARBA00013220"/>
    </source>
</evidence>
<dbReference type="GO" id="GO:0030170">
    <property type="term" value="F:pyridoxal phosphate binding"/>
    <property type="evidence" value="ECO:0007669"/>
    <property type="project" value="InterPro"/>
</dbReference>
<evidence type="ECO:0000256" key="1">
    <source>
        <dbReference type="ARBA" id="ARBA00001933"/>
    </source>
</evidence>
<evidence type="ECO:0000256" key="9">
    <source>
        <dbReference type="SAM" id="Phobius"/>
    </source>
</evidence>
<keyword evidence="9" id="KW-0472">Membrane</keyword>
<evidence type="ECO:0000256" key="6">
    <source>
        <dbReference type="ARBA" id="ARBA00048528"/>
    </source>
</evidence>
<dbReference type="CDD" id="cd06454">
    <property type="entry name" value="KBL_like"/>
    <property type="match status" value="1"/>
</dbReference>
<dbReference type="AlphaFoldDB" id="A0A448YF23"/>
<dbReference type="PANTHER" id="PTHR13693">
    <property type="entry name" value="CLASS II AMINOTRANSFERASE/8-AMINO-7-OXONONANOATE SYNTHASE"/>
    <property type="match status" value="1"/>
</dbReference>
<dbReference type="PANTHER" id="PTHR13693:SF3">
    <property type="entry name" value="LD36009P"/>
    <property type="match status" value="1"/>
</dbReference>
<proteinExistence type="inferred from homology"/>
<dbReference type="GO" id="GO:0046513">
    <property type="term" value="P:ceramide biosynthetic process"/>
    <property type="evidence" value="ECO:0007669"/>
    <property type="project" value="TreeGrafter"/>
</dbReference>
<dbReference type="InterPro" id="IPR050087">
    <property type="entry name" value="AON_synthase_class-II"/>
</dbReference>
<dbReference type="InterPro" id="IPR015424">
    <property type="entry name" value="PyrdxlP-dep_Trfase"/>
</dbReference>